<organism evidence="1 2">
    <name type="scientific">Vitis vinifera</name>
    <name type="common">Grape</name>
    <dbReference type="NCBI Taxonomy" id="29760"/>
    <lineage>
        <taxon>Eukaryota</taxon>
        <taxon>Viridiplantae</taxon>
        <taxon>Streptophyta</taxon>
        <taxon>Embryophyta</taxon>
        <taxon>Tracheophyta</taxon>
        <taxon>Spermatophyta</taxon>
        <taxon>Magnoliopsida</taxon>
        <taxon>eudicotyledons</taxon>
        <taxon>Gunneridae</taxon>
        <taxon>Pentapetalae</taxon>
        <taxon>rosids</taxon>
        <taxon>Vitales</taxon>
        <taxon>Vitaceae</taxon>
        <taxon>Viteae</taxon>
        <taxon>Vitis</taxon>
    </lineage>
</organism>
<proteinExistence type="predicted"/>
<dbReference type="AlphaFoldDB" id="A0A438FGI5"/>
<evidence type="ECO:0000313" key="2">
    <source>
        <dbReference type="Proteomes" id="UP000288805"/>
    </source>
</evidence>
<gene>
    <name evidence="1" type="ORF">CK203_102927</name>
</gene>
<reference evidence="1 2" key="1">
    <citation type="journal article" date="2018" name="PLoS Genet.">
        <title>Population sequencing reveals clonal diversity and ancestral inbreeding in the grapevine cultivar Chardonnay.</title>
        <authorList>
            <person name="Roach M.J."/>
            <person name="Johnson D.L."/>
            <person name="Bohlmann J."/>
            <person name="van Vuuren H.J."/>
            <person name="Jones S.J."/>
            <person name="Pretorius I.S."/>
            <person name="Schmidt S.A."/>
            <person name="Borneman A.R."/>
        </authorList>
    </citation>
    <scope>NUCLEOTIDE SEQUENCE [LARGE SCALE GENOMIC DNA]</scope>
    <source>
        <strain evidence="2">cv. Chardonnay</strain>
        <tissue evidence="1">Leaf</tissue>
    </source>
</reference>
<evidence type="ECO:0008006" key="3">
    <source>
        <dbReference type="Google" id="ProtNLM"/>
    </source>
</evidence>
<dbReference type="Proteomes" id="UP000288805">
    <property type="component" value="Unassembled WGS sequence"/>
</dbReference>
<comment type="caution">
    <text evidence="1">The sequence shown here is derived from an EMBL/GenBank/DDBJ whole genome shotgun (WGS) entry which is preliminary data.</text>
</comment>
<evidence type="ECO:0000313" key="1">
    <source>
        <dbReference type="EMBL" id="RVW59083.1"/>
    </source>
</evidence>
<protein>
    <recommendedName>
        <fullName evidence="3">DUF4283 domain-containing protein</fullName>
    </recommendedName>
</protein>
<accession>A0A438FGI5</accession>
<sequence length="468" mass="51548">MKVWVVHMLVKACGRLNLVIRAEGQRSRLSVVEGIGAGSSLKEKKRWTQVSGFMKKPTGGVGWVVGSNPFSPMGVGLVKSSKGPFGPNLKEAHPLVFLFGRLFSSKAPLESVVGALGLEQVVLADKDFNAGGVGAIELAIVPVGSGFASPIVERIDFQLEEGDKMKSGTLAVLQSSFVALSAVNSRGAVGGILVFCDNRVFELVDLEEGESSISCCFKNYVDGVVWVFTGVYGPVCSRDREDFWEELGSIRGLWSDPWCVGGSFIRGVVLPRPVSDHFSILLEGVVYWDEKEKCLALNLEDCEAKKEARESYKTWVLRDEISRRQKSREVEVMGFFIDFHESGRFVKSLNATFLVLVPKKGGAEDLKDFRPISLTDFGHSMIANEVVDSRLKSNEGGVLCLRINLEKSELILMGRVHDIEDLALELRCKVGGLPSCYLGLPLGDPFKSMVVWDGVEERFRKSLAMWKR</sequence>
<dbReference type="InterPro" id="IPR036691">
    <property type="entry name" value="Endo/exonu/phosph_ase_sf"/>
</dbReference>
<name>A0A438FGI5_VITVI</name>
<dbReference type="SUPFAM" id="SSF56219">
    <property type="entry name" value="DNase I-like"/>
    <property type="match status" value="1"/>
</dbReference>
<dbReference type="EMBL" id="QGNW01000909">
    <property type="protein sequence ID" value="RVW59083.1"/>
    <property type="molecule type" value="Genomic_DNA"/>
</dbReference>